<dbReference type="Pfam" id="PF01649">
    <property type="entry name" value="Ribosomal_S20p"/>
    <property type="match status" value="1"/>
</dbReference>
<evidence type="ECO:0000256" key="3">
    <source>
        <dbReference type="ARBA" id="ARBA00022884"/>
    </source>
</evidence>
<keyword evidence="4 7" id="KW-0689">Ribosomal protein</keyword>
<dbReference type="SUPFAM" id="SSF46992">
    <property type="entry name" value="Ribosomal protein S20"/>
    <property type="match status" value="1"/>
</dbReference>
<evidence type="ECO:0000256" key="6">
    <source>
        <dbReference type="ARBA" id="ARBA00035136"/>
    </source>
</evidence>
<dbReference type="InterPro" id="IPR002583">
    <property type="entry name" value="Ribosomal_bS20"/>
</dbReference>
<proteinExistence type="inferred from homology"/>
<evidence type="ECO:0000256" key="4">
    <source>
        <dbReference type="ARBA" id="ARBA00022980"/>
    </source>
</evidence>
<feature type="compositionally biased region" description="Basic residues" evidence="8">
    <location>
        <begin position="78"/>
        <end position="87"/>
    </location>
</feature>
<accession>A0ABS4MDK7</accession>
<comment type="similarity">
    <text evidence="1 7">Belongs to the bacterial ribosomal protein bS20 family.</text>
</comment>
<name>A0ABS4MDK7_9LACO</name>
<dbReference type="RefSeq" id="WP_209686513.1">
    <property type="nucleotide sequence ID" value="NZ_JAGGLU010000004.1"/>
</dbReference>
<comment type="caution">
    <text evidence="9">The sequence shown here is derived from an EMBL/GenBank/DDBJ whole genome shotgun (WGS) entry which is preliminary data.</text>
</comment>
<dbReference type="EMBL" id="JAGGLU010000004">
    <property type="protein sequence ID" value="MBP2057774.1"/>
    <property type="molecule type" value="Genomic_DNA"/>
</dbReference>
<keyword evidence="5 7" id="KW-0687">Ribonucleoprotein</keyword>
<evidence type="ECO:0000256" key="1">
    <source>
        <dbReference type="ARBA" id="ARBA00007634"/>
    </source>
</evidence>
<keyword evidence="10" id="KW-1185">Reference proteome</keyword>
<evidence type="ECO:0000256" key="7">
    <source>
        <dbReference type="HAMAP-Rule" id="MF_00500"/>
    </source>
</evidence>
<dbReference type="GO" id="GO:0005840">
    <property type="term" value="C:ribosome"/>
    <property type="evidence" value="ECO:0007669"/>
    <property type="project" value="UniProtKB-KW"/>
</dbReference>
<dbReference type="PANTHER" id="PTHR33398:SF1">
    <property type="entry name" value="SMALL RIBOSOMAL SUBUNIT PROTEIN BS20C"/>
    <property type="match status" value="1"/>
</dbReference>
<evidence type="ECO:0000313" key="10">
    <source>
        <dbReference type="Proteomes" id="UP001519292"/>
    </source>
</evidence>
<dbReference type="NCBIfam" id="TIGR00029">
    <property type="entry name" value="S20"/>
    <property type="match status" value="1"/>
</dbReference>
<dbReference type="Proteomes" id="UP001519292">
    <property type="component" value="Unassembled WGS sequence"/>
</dbReference>
<sequence>MPQIKQAIKRVKTNAVANKRNASELSKLRTAVRKFNEAVEADAKDVLDLEVKAARALDKAASKHLISKNKASRDKSRMAKKVAAKKN</sequence>
<reference evidence="9 10" key="1">
    <citation type="submission" date="2021-03" db="EMBL/GenBank/DDBJ databases">
        <title>Genomic Encyclopedia of Type Strains, Phase IV (KMG-IV): sequencing the most valuable type-strain genomes for metagenomic binning, comparative biology and taxonomic classification.</title>
        <authorList>
            <person name="Goeker M."/>
        </authorList>
    </citation>
    <scope>NUCLEOTIDE SEQUENCE [LARGE SCALE GENOMIC DNA]</scope>
    <source>
        <strain evidence="9 10">DSM 101872</strain>
    </source>
</reference>
<evidence type="ECO:0000256" key="2">
    <source>
        <dbReference type="ARBA" id="ARBA00022730"/>
    </source>
</evidence>
<comment type="function">
    <text evidence="7">Binds directly to 16S ribosomal RNA.</text>
</comment>
<dbReference type="HAMAP" id="MF_00500">
    <property type="entry name" value="Ribosomal_bS20"/>
    <property type="match status" value="1"/>
</dbReference>
<dbReference type="Gene3D" id="1.20.58.110">
    <property type="entry name" value="Ribosomal protein S20"/>
    <property type="match status" value="1"/>
</dbReference>
<dbReference type="InterPro" id="IPR036510">
    <property type="entry name" value="Ribosomal_bS20_sf"/>
</dbReference>
<evidence type="ECO:0000256" key="8">
    <source>
        <dbReference type="SAM" id="MobiDB-lite"/>
    </source>
</evidence>
<evidence type="ECO:0000313" key="9">
    <source>
        <dbReference type="EMBL" id="MBP2057774.1"/>
    </source>
</evidence>
<keyword evidence="3 7" id="KW-0694">RNA-binding</keyword>
<organism evidence="9 10">
    <name type="scientific">Lactobacillus colini</name>
    <dbReference type="NCBI Taxonomy" id="1819254"/>
    <lineage>
        <taxon>Bacteria</taxon>
        <taxon>Bacillati</taxon>
        <taxon>Bacillota</taxon>
        <taxon>Bacilli</taxon>
        <taxon>Lactobacillales</taxon>
        <taxon>Lactobacillaceae</taxon>
        <taxon>Lactobacillus</taxon>
    </lineage>
</organism>
<protein>
    <recommendedName>
        <fullName evidence="6 7">Small ribosomal subunit protein bS20</fullName>
    </recommendedName>
</protein>
<gene>
    <name evidence="7" type="primary">rpsT</name>
    <name evidence="9" type="ORF">J2Z60_000946</name>
</gene>
<feature type="region of interest" description="Disordered" evidence="8">
    <location>
        <begin position="66"/>
        <end position="87"/>
    </location>
</feature>
<keyword evidence="2 7" id="KW-0699">rRNA-binding</keyword>
<evidence type="ECO:0000256" key="5">
    <source>
        <dbReference type="ARBA" id="ARBA00023274"/>
    </source>
</evidence>
<dbReference type="PANTHER" id="PTHR33398">
    <property type="entry name" value="30S RIBOSOMAL PROTEIN S20"/>
    <property type="match status" value="1"/>
</dbReference>